<proteinExistence type="predicted"/>
<feature type="compositionally biased region" description="Basic and acidic residues" evidence="1">
    <location>
        <begin position="46"/>
        <end position="63"/>
    </location>
</feature>
<feature type="region of interest" description="Disordered" evidence="1">
    <location>
        <begin position="40"/>
        <end position="73"/>
    </location>
</feature>
<protein>
    <submittedName>
        <fullName evidence="2">Uncharacterized protein</fullName>
    </submittedName>
</protein>
<accession>A0A8S9KYP4</accession>
<reference evidence="2" key="1">
    <citation type="submission" date="2019-12" db="EMBL/GenBank/DDBJ databases">
        <title>Genome sequencing and annotation of Brassica cretica.</title>
        <authorList>
            <person name="Studholme D.J."/>
            <person name="Sarris P.F."/>
        </authorList>
    </citation>
    <scope>NUCLEOTIDE SEQUENCE</scope>
    <source>
        <strain evidence="2">PFS-001/15</strain>
        <tissue evidence="2">Leaf</tissue>
    </source>
</reference>
<comment type="caution">
    <text evidence="2">The sequence shown here is derived from an EMBL/GenBank/DDBJ whole genome shotgun (WGS) entry which is preliminary data.</text>
</comment>
<evidence type="ECO:0000313" key="3">
    <source>
        <dbReference type="Proteomes" id="UP000712281"/>
    </source>
</evidence>
<dbReference type="EMBL" id="QGKW02000717">
    <property type="protein sequence ID" value="KAF2598296.1"/>
    <property type="molecule type" value="Genomic_DNA"/>
</dbReference>
<name>A0A8S9KYP4_BRACR</name>
<sequence length="73" mass="8548">MKTKTESYQTLHLFRSATSETKDHLKYNTKETRELDRRWRYRSHHAPVDGKLSDSASRGERVKPVASNKKSIT</sequence>
<evidence type="ECO:0000256" key="1">
    <source>
        <dbReference type="SAM" id="MobiDB-lite"/>
    </source>
</evidence>
<dbReference type="Proteomes" id="UP000712281">
    <property type="component" value="Unassembled WGS sequence"/>
</dbReference>
<evidence type="ECO:0000313" key="2">
    <source>
        <dbReference type="EMBL" id="KAF2598296.1"/>
    </source>
</evidence>
<dbReference type="AlphaFoldDB" id="A0A8S9KYP4"/>
<gene>
    <name evidence="2" type="ORF">F2Q68_00012055</name>
</gene>
<organism evidence="2 3">
    <name type="scientific">Brassica cretica</name>
    <name type="common">Mustard</name>
    <dbReference type="NCBI Taxonomy" id="69181"/>
    <lineage>
        <taxon>Eukaryota</taxon>
        <taxon>Viridiplantae</taxon>
        <taxon>Streptophyta</taxon>
        <taxon>Embryophyta</taxon>
        <taxon>Tracheophyta</taxon>
        <taxon>Spermatophyta</taxon>
        <taxon>Magnoliopsida</taxon>
        <taxon>eudicotyledons</taxon>
        <taxon>Gunneridae</taxon>
        <taxon>Pentapetalae</taxon>
        <taxon>rosids</taxon>
        <taxon>malvids</taxon>
        <taxon>Brassicales</taxon>
        <taxon>Brassicaceae</taxon>
        <taxon>Brassiceae</taxon>
        <taxon>Brassica</taxon>
    </lineage>
</organism>